<reference evidence="1" key="1">
    <citation type="submission" date="2022-04" db="EMBL/GenBank/DDBJ databases">
        <title>Genome of the entomopathogenic fungus Entomophthora muscae.</title>
        <authorList>
            <person name="Elya C."/>
            <person name="Lovett B.R."/>
            <person name="Lee E."/>
            <person name="Macias A.M."/>
            <person name="Hajek A.E."/>
            <person name="De Bivort B.L."/>
            <person name="Kasson M.T."/>
            <person name="De Fine Licht H.H."/>
            <person name="Stajich J.E."/>
        </authorList>
    </citation>
    <scope>NUCLEOTIDE SEQUENCE</scope>
    <source>
        <strain evidence="1">Berkeley</strain>
    </source>
</reference>
<comment type="caution">
    <text evidence="1">The sequence shown here is derived from an EMBL/GenBank/DDBJ whole genome shotgun (WGS) entry which is preliminary data.</text>
</comment>
<accession>A0ACC2RH23</accession>
<sequence length="865" mass="98458">MWILLRQHDFLSYDVECARLACRLILELFNFEPRHTLISSVASTNDKIKIYPALNPLASRPNQRFYYSEWKEEINEELVETRFDWMRLLGPNIRYGALFKRLVSICKESLRANVDPSKYRCWSEIIRSSLFPSLLISDENERNHAILWHLLSGLPLEDRYCLYASWTFDQVGNPALVNLLQKSTRMVVKSLTRRITSDNAHTIASLFRSEILRCPGMGFLEILKPVMRYGQFAQYVKVFSSLTELGVDVFGFVVSGLLKNPEHHGVIQSERLKDDCTNVTGWLRNLAHFNSLLCLEYDFFDINLAHVVSQLQEGNHYDLVFLSELLSNLGGLVSHGTPTSIEDDDVFNPMACSQSTSSHATATKLAAALADSSLFTALLVLLAQQEQSVIFSIDINPCTSDTRNPPIEVSGLSSKFIQANRIALTSPKVLANHIDAIHDVLLRLVELISRHINPEKLRDLVPSLSELCKGYGIDSSLAFSLLRPWLNFLAAHDTREVGSDNAIEPRVSLQEVKSDPAPEETWLPSLQPIILEFQQLFPSATSKGIRSEFYITFWQLQMDDVYVPSSRYKHKISQHKKMLKDERTYERRGILTHHIKLLKQDHSSHISLYNSCLKRINREKEHWFAATIDPKSLATQLVENCILQRSPISRRDALFCAKFLAILHRESTPHFSLILVIDAVLEHLPKMLFLLTEAEARHFGAFLTEVFSYFTHWNANFAAFSSEASSLLSSSHTSTFHAASDLHELYGLLPQDVFRLQLLSWSNQILDIALQCLNSRECMQIHSTIFVLAEMEEIFPITTIQYSALLDPIQALVIDKQVNLCSLALSYKAKLIKLHPRCVPATTFAPIPDPPFRQPPPDNEDEIVI</sequence>
<name>A0ACC2RH23_9FUNG</name>
<gene>
    <name evidence="1" type="primary">RLR1_2</name>
    <name evidence="1" type="ORF">DSO57_1025554</name>
</gene>
<organism evidence="1 2">
    <name type="scientific">Entomophthora muscae</name>
    <dbReference type="NCBI Taxonomy" id="34485"/>
    <lineage>
        <taxon>Eukaryota</taxon>
        <taxon>Fungi</taxon>
        <taxon>Fungi incertae sedis</taxon>
        <taxon>Zoopagomycota</taxon>
        <taxon>Entomophthoromycotina</taxon>
        <taxon>Entomophthoromycetes</taxon>
        <taxon>Entomophthorales</taxon>
        <taxon>Entomophthoraceae</taxon>
        <taxon>Entomophthora</taxon>
    </lineage>
</organism>
<dbReference type="Proteomes" id="UP001165960">
    <property type="component" value="Unassembled WGS sequence"/>
</dbReference>
<evidence type="ECO:0000313" key="2">
    <source>
        <dbReference type="Proteomes" id="UP001165960"/>
    </source>
</evidence>
<proteinExistence type="predicted"/>
<protein>
    <submittedName>
        <fullName evidence="1">THO2 plays a role in transcriptional elongation</fullName>
    </submittedName>
</protein>
<evidence type="ECO:0000313" key="1">
    <source>
        <dbReference type="EMBL" id="KAJ9049346.1"/>
    </source>
</evidence>
<dbReference type="EMBL" id="QTSX02007244">
    <property type="protein sequence ID" value="KAJ9049346.1"/>
    <property type="molecule type" value="Genomic_DNA"/>
</dbReference>
<keyword evidence="2" id="KW-1185">Reference proteome</keyword>